<dbReference type="KEGG" id="xtr:116409676"/>
<sequence length="222" mass="24745">MAAAHLFLIRARSDRWIRSPAPSPIVTRADHAPPSGCAASSWQDLLQFSQFCSQAFLPRMPSWAPAIGLTLFPQVGAIAARFITEREVETWFKTLVKPSWCPPNWMFGPVWGTLFTSMGYGSYLIYKELGGLNENAVVPLGLYASQLALVWAWTPIVFGAHKIGWGLVHILLLWGAAAAATTASWFPISRPAAYLMLPYLAWLTLASALNYRFWRDNKDKSE</sequence>
<evidence type="ECO:0000256" key="1">
    <source>
        <dbReference type="ARBA" id="ARBA00004225"/>
    </source>
</evidence>
<reference evidence="13" key="2">
    <citation type="submission" date="2021-03" db="UniProtKB">
        <authorList>
            <consortium name="Ensembl"/>
        </authorList>
    </citation>
    <scope>IDENTIFICATION</scope>
</reference>
<dbReference type="Xenbase" id="XB-GENE-29095623">
    <property type="gene designation" value="LOC116409676"/>
</dbReference>
<dbReference type="RefSeq" id="XP_031754363.1">
    <property type="nucleotide sequence ID" value="XM_031898503.1"/>
</dbReference>
<dbReference type="Gene3D" id="1.20.1260.100">
    <property type="entry name" value="TspO/MBR protein"/>
    <property type="match status" value="1"/>
</dbReference>
<evidence type="ECO:0000256" key="8">
    <source>
        <dbReference type="ARBA" id="ARBA00023128"/>
    </source>
</evidence>
<evidence type="ECO:0000256" key="11">
    <source>
        <dbReference type="ARBA" id="ARBA00029576"/>
    </source>
</evidence>
<dbReference type="GO" id="GO:0006869">
    <property type="term" value="P:lipid transport"/>
    <property type="evidence" value="ECO:0007669"/>
    <property type="project" value="UniProtKB-KW"/>
</dbReference>
<dbReference type="PANTHER" id="PTHR10057:SF5">
    <property type="entry name" value="TRANSLOCATOR PROTEIN"/>
    <property type="match status" value="1"/>
</dbReference>
<accession>A0A803KDY2</accession>
<feature type="transmembrane region" description="Helical" evidence="12">
    <location>
        <begin position="138"/>
        <end position="158"/>
    </location>
</feature>
<dbReference type="FunFam" id="1.20.1260.100:FF:000001">
    <property type="entry name" value="translocator protein 2"/>
    <property type="match status" value="1"/>
</dbReference>
<dbReference type="Ensembl" id="ENSXETT00000112354">
    <property type="protein sequence ID" value="ENSXETP00000118631"/>
    <property type="gene ID" value="ENSXETG00000012276"/>
</dbReference>
<dbReference type="GeneID" id="116409676"/>
<reference evidence="15" key="3">
    <citation type="submission" date="2025-04" db="UniProtKB">
        <authorList>
            <consortium name="RefSeq"/>
        </authorList>
    </citation>
    <scope>IDENTIFICATION</scope>
    <source>
        <strain evidence="15">Nigerian</strain>
        <tissue evidence="15">Liver and blood</tissue>
    </source>
</reference>
<protein>
    <recommendedName>
        <fullName evidence="3">Translocator protein</fullName>
    </recommendedName>
    <alternativeName>
        <fullName evidence="11">Peripheral-type benzodiazepine receptor</fullName>
    </alternativeName>
</protein>
<keyword evidence="10" id="KW-0675">Receptor</keyword>
<keyword evidence="6 12" id="KW-1133">Transmembrane helix</keyword>
<proteinExistence type="inferred from homology"/>
<feature type="transmembrane region" description="Helical" evidence="12">
    <location>
        <begin position="192"/>
        <end position="211"/>
    </location>
</feature>
<keyword evidence="5 12" id="KW-0812">Transmembrane</keyword>
<comment type="subcellular location">
    <subcellularLocation>
        <location evidence="1">Mitochondrion membrane</location>
        <topology evidence="1">Multi-pass membrane protein</topology>
    </subcellularLocation>
</comment>
<dbReference type="OrthoDB" id="8841220at2759"/>
<evidence type="ECO:0000313" key="14">
    <source>
        <dbReference type="Proteomes" id="UP000008143"/>
    </source>
</evidence>
<evidence type="ECO:0000256" key="9">
    <source>
        <dbReference type="ARBA" id="ARBA00023136"/>
    </source>
</evidence>
<evidence type="ECO:0000313" key="16">
    <source>
        <dbReference type="Xenbase" id="XB-GENE-29095623"/>
    </source>
</evidence>
<organism evidence="13">
    <name type="scientific">Xenopus tropicalis</name>
    <name type="common">Western clawed frog</name>
    <name type="synonym">Silurana tropicalis</name>
    <dbReference type="NCBI Taxonomy" id="8364"/>
    <lineage>
        <taxon>Eukaryota</taxon>
        <taxon>Metazoa</taxon>
        <taxon>Chordata</taxon>
        <taxon>Craniata</taxon>
        <taxon>Vertebrata</taxon>
        <taxon>Euteleostomi</taxon>
        <taxon>Amphibia</taxon>
        <taxon>Batrachia</taxon>
        <taxon>Anura</taxon>
        <taxon>Pipoidea</taxon>
        <taxon>Pipidae</taxon>
        <taxon>Xenopodinae</taxon>
        <taxon>Xenopus</taxon>
        <taxon>Silurana</taxon>
    </lineage>
</organism>
<gene>
    <name evidence="15 16" type="primary">LOC116409676</name>
    <name evidence="13" type="synonym">tspo</name>
</gene>
<reference evidence="13" key="1">
    <citation type="journal article" date="2010" name="Science">
        <title>The genome of the Western clawed frog Xenopus tropicalis.</title>
        <authorList>
            <person name="Hellsten U."/>
            <person name="Harland R.M."/>
            <person name="Gilchrist M.J."/>
            <person name="Hendrix D."/>
            <person name="Jurka J."/>
            <person name="Kapitonov V."/>
            <person name="Ovcharenko I."/>
            <person name="Putnam N.H."/>
            <person name="Shu S."/>
            <person name="Taher L."/>
            <person name="Blitz I.L."/>
            <person name="Blumberg B."/>
            <person name="Dichmann D.S."/>
            <person name="Dubchak I."/>
            <person name="Amaya E."/>
            <person name="Detter J.C."/>
            <person name="Fletcher R."/>
            <person name="Gerhard D.S."/>
            <person name="Goodstein D."/>
            <person name="Graves T."/>
            <person name="Grigoriev I.V."/>
            <person name="Grimwood J."/>
            <person name="Kawashima T."/>
            <person name="Lindquist E."/>
            <person name="Lucas S.M."/>
            <person name="Mead P.E."/>
            <person name="Mitros T."/>
            <person name="Ogino H."/>
            <person name="Ohta Y."/>
            <person name="Poliakov A.V."/>
            <person name="Pollet N."/>
            <person name="Robert J."/>
            <person name="Salamov A."/>
            <person name="Sater A.K."/>
            <person name="Schmutz J."/>
            <person name="Terry A."/>
            <person name="Vize P.D."/>
            <person name="Warren W.C."/>
            <person name="Wells D."/>
            <person name="Wills A."/>
            <person name="Wilson R.K."/>
            <person name="Zimmerman L.B."/>
            <person name="Zorn A.M."/>
            <person name="Grainger R."/>
            <person name="Grammer T."/>
            <person name="Khokha M.K."/>
            <person name="Richardson P.M."/>
            <person name="Rokhsar D.S."/>
        </authorList>
    </citation>
    <scope>NUCLEOTIDE SEQUENCE [LARGE SCALE GENOMIC DNA]</scope>
    <source>
        <strain evidence="13">Nigerian</strain>
    </source>
</reference>
<name>A0A803KDY2_XENTR</name>
<evidence type="ECO:0000256" key="7">
    <source>
        <dbReference type="ARBA" id="ARBA00023055"/>
    </source>
</evidence>
<evidence type="ECO:0000313" key="15">
    <source>
        <dbReference type="RefSeq" id="XP_031754363.1"/>
    </source>
</evidence>
<dbReference type="AlphaFoldDB" id="A0A803KDY2"/>
<dbReference type="AGR" id="Xenbase:XB-GENE-29095623"/>
<dbReference type="InterPro" id="IPR004307">
    <property type="entry name" value="TspO_MBR"/>
</dbReference>
<dbReference type="PANTHER" id="PTHR10057">
    <property type="entry name" value="PERIPHERAL-TYPE BENZODIAZEPINE RECEPTOR"/>
    <property type="match status" value="1"/>
</dbReference>
<evidence type="ECO:0000256" key="3">
    <source>
        <dbReference type="ARBA" id="ARBA00017151"/>
    </source>
</evidence>
<dbReference type="OMA" id="RNTLIMH"/>
<feature type="transmembrane region" description="Helical" evidence="12">
    <location>
        <begin position="165"/>
        <end position="186"/>
    </location>
</feature>
<evidence type="ECO:0000256" key="10">
    <source>
        <dbReference type="ARBA" id="ARBA00023170"/>
    </source>
</evidence>
<evidence type="ECO:0000256" key="4">
    <source>
        <dbReference type="ARBA" id="ARBA00022448"/>
    </source>
</evidence>
<dbReference type="Proteomes" id="UP000008143">
    <property type="component" value="Chromosome 3"/>
</dbReference>
<keyword evidence="14" id="KW-1185">Reference proteome</keyword>
<feature type="transmembrane region" description="Helical" evidence="12">
    <location>
        <begin position="63"/>
        <end position="84"/>
    </location>
</feature>
<evidence type="ECO:0000256" key="6">
    <source>
        <dbReference type="ARBA" id="ARBA00022989"/>
    </source>
</evidence>
<dbReference type="CDD" id="cd15904">
    <property type="entry name" value="TSPO_MBR"/>
    <property type="match status" value="1"/>
</dbReference>
<evidence type="ECO:0000256" key="2">
    <source>
        <dbReference type="ARBA" id="ARBA00007524"/>
    </source>
</evidence>
<dbReference type="Pfam" id="PF03073">
    <property type="entry name" value="TspO_MBR"/>
    <property type="match status" value="1"/>
</dbReference>
<keyword evidence="8" id="KW-0496">Mitochondrion</keyword>
<evidence type="ECO:0000313" key="13">
    <source>
        <dbReference type="Ensembl" id="ENSXETP00000118631"/>
    </source>
</evidence>
<keyword evidence="4" id="KW-0813">Transport</keyword>
<dbReference type="GO" id="GO:0005741">
    <property type="term" value="C:mitochondrial outer membrane"/>
    <property type="evidence" value="ECO:0000318"/>
    <property type="project" value="GO_Central"/>
</dbReference>
<evidence type="ECO:0000256" key="5">
    <source>
        <dbReference type="ARBA" id="ARBA00022692"/>
    </source>
</evidence>
<dbReference type="InterPro" id="IPR038330">
    <property type="entry name" value="TspO/MBR-related_sf"/>
</dbReference>
<keyword evidence="7" id="KW-0445">Lipid transport</keyword>
<feature type="transmembrane region" description="Helical" evidence="12">
    <location>
        <begin position="105"/>
        <end position="126"/>
    </location>
</feature>
<evidence type="ECO:0000256" key="12">
    <source>
        <dbReference type="SAM" id="Phobius"/>
    </source>
</evidence>
<dbReference type="Bgee" id="ENSXETG00000012276">
    <property type="expression patterns" value="Expressed in neurula embryo and 14 other cell types or tissues"/>
</dbReference>
<comment type="similarity">
    <text evidence="2">Belongs to the TspO/BZRP family.</text>
</comment>
<dbReference type="GeneTree" id="ENSGT00390000012980"/>
<dbReference type="Xenbase" id="XB-GENE-5863588">
    <property type="gene designation" value="tspo"/>
</dbReference>
<keyword evidence="9 12" id="KW-0472">Membrane</keyword>